<comment type="caution">
    <text evidence="1">The sequence shown here is derived from an EMBL/GenBank/DDBJ whole genome shotgun (WGS) entry which is preliminary data.</text>
</comment>
<dbReference type="AlphaFoldDB" id="A0A9J6EK18"/>
<keyword evidence="2" id="KW-1185">Reference proteome</keyword>
<accession>A0A9J6EK18</accession>
<evidence type="ECO:0000313" key="1">
    <source>
        <dbReference type="EMBL" id="KAH8034469.1"/>
    </source>
</evidence>
<dbReference type="VEuPathDB" id="VectorBase:LOC119161796"/>
<evidence type="ECO:0000313" key="2">
    <source>
        <dbReference type="Proteomes" id="UP000821866"/>
    </source>
</evidence>
<dbReference type="Proteomes" id="UP000821866">
    <property type="component" value="Chromosome 2"/>
</dbReference>
<reference evidence="1" key="1">
    <citation type="journal article" date="2020" name="Cell">
        <title>Large-Scale Comparative Analyses of Tick Genomes Elucidate Their Genetic Diversity and Vector Capacities.</title>
        <authorList>
            <consortium name="Tick Genome and Microbiome Consortium (TIGMIC)"/>
            <person name="Jia N."/>
            <person name="Wang J."/>
            <person name="Shi W."/>
            <person name="Du L."/>
            <person name="Sun Y."/>
            <person name="Zhan W."/>
            <person name="Jiang J.F."/>
            <person name="Wang Q."/>
            <person name="Zhang B."/>
            <person name="Ji P."/>
            <person name="Bell-Sakyi L."/>
            <person name="Cui X.M."/>
            <person name="Yuan T.T."/>
            <person name="Jiang B.G."/>
            <person name="Yang W.F."/>
            <person name="Lam T.T."/>
            <person name="Chang Q.C."/>
            <person name="Ding S.J."/>
            <person name="Wang X.J."/>
            <person name="Zhu J.G."/>
            <person name="Ruan X.D."/>
            <person name="Zhao L."/>
            <person name="Wei J.T."/>
            <person name="Ye R.Z."/>
            <person name="Que T.C."/>
            <person name="Du C.H."/>
            <person name="Zhou Y.H."/>
            <person name="Cheng J.X."/>
            <person name="Dai P.F."/>
            <person name="Guo W.B."/>
            <person name="Han X.H."/>
            <person name="Huang E.J."/>
            <person name="Li L.F."/>
            <person name="Wei W."/>
            <person name="Gao Y.C."/>
            <person name="Liu J.Z."/>
            <person name="Shao H.Z."/>
            <person name="Wang X."/>
            <person name="Wang C.C."/>
            <person name="Yang T.C."/>
            <person name="Huo Q.B."/>
            <person name="Li W."/>
            <person name="Chen H.Y."/>
            <person name="Chen S.E."/>
            <person name="Zhou L.G."/>
            <person name="Ni X.B."/>
            <person name="Tian J.H."/>
            <person name="Sheng Y."/>
            <person name="Liu T."/>
            <person name="Pan Y.S."/>
            <person name="Xia L.Y."/>
            <person name="Li J."/>
            <person name="Zhao F."/>
            <person name="Cao W.C."/>
        </authorList>
    </citation>
    <scope>NUCLEOTIDE SEQUENCE</scope>
    <source>
        <strain evidence="1">Rmic-2018</strain>
    </source>
</reference>
<reference evidence="1" key="2">
    <citation type="submission" date="2021-09" db="EMBL/GenBank/DDBJ databases">
        <authorList>
            <person name="Jia N."/>
            <person name="Wang J."/>
            <person name="Shi W."/>
            <person name="Du L."/>
            <person name="Sun Y."/>
            <person name="Zhan W."/>
            <person name="Jiang J."/>
            <person name="Wang Q."/>
            <person name="Zhang B."/>
            <person name="Ji P."/>
            <person name="Sakyi L.B."/>
            <person name="Cui X."/>
            <person name="Yuan T."/>
            <person name="Jiang B."/>
            <person name="Yang W."/>
            <person name="Lam T.T.-Y."/>
            <person name="Chang Q."/>
            <person name="Ding S."/>
            <person name="Wang X."/>
            <person name="Zhu J."/>
            <person name="Ruan X."/>
            <person name="Zhao L."/>
            <person name="Wei J."/>
            <person name="Que T."/>
            <person name="Du C."/>
            <person name="Cheng J."/>
            <person name="Dai P."/>
            <person name="Han X."/>
            <person name="Huang E."/>
            <person name="Gao Y."/>
            <person name="Liu J."/>
            <person name="Shao H."/>
            <person name="Ye R."/>
            <person name="Li L."/>
            <person name="Wei W."/>
            <person name="Wang X."/>
            <person name="Wang C."/>
            <person name="Huo Q."/>
            <person name="Li W."/>
            <person name="Guo W."/>
            <person name="Chen H."/>
            <person name="Chen S."/>
            <person name="Zhou L."/>
            <person name="Zhou L."/>
            <person name="Ni X."/>
            <person name="Tian J."/>
            <person name="Zhou Y."/>
            <person name="Sheng Y."/>
            <person name="Liu T."/>
            <person name="Pan Y."/>
            <person name="Xia L."/>
            <person name="Li J."/>
            <person name="Zhao F."/>
            <person name="Cao W."/>
        </authorList>
    </citation>
    <scope>NUCLEOTIDE SEQUENCE</scope>
    <source>
        <strain evidence="1">Rmic-2018</strain>
        <tissue evidence="1">Larvae</tissue>
    </source>
</reference>
<sequence length="191" mass="21969">MPKELNKAAGDTLETSALSKAEVVATPAQTSLPGLKSLKRHLRKTYGDRSSEMVSRYFRSMLDLASYDNHTTFLMRCRTKQVVPHAYRIYCNNVKSTKQVVRILDEYTHKLMLSDLTYNRLRKVQVSTLIARLYEKLEKILSPDDFKSVVLLAKGKYESVFKATRDKQRAMFDDLLKERGIQETRRSALSG</sequence>
<dbReference type="OrthoDB" id="6490517at2759"/>
<protein>
    <submittedName>
        <fullName evidence="1">Uncharacterized protein</fullName>
    </submittedName>
</protein>
<name>A0A9J6EK18_RHIMP</name>
<proteinExistence type="predicted"/>
<gene>
    <name evidence="1" type="ORF">HPB51_024470</name>
</gene>
<dbReference type="OMA" id="RYFRAIF"/>
<dbReference type="EMBL" id="JABSTU010000004">
    <property type="protein sequence ID" value="KAH8034469.1"/>
    <property type="molecule type" value="Genomic_DNA"/>
</dbReference>
<organism evidence="1 2">
    <name type="scientific">Rhipicephalus microplus</name>
    <name type="common">Cattle tick</name>
    <name type="synonym">Boophilus microplus</name>
    <dbReference type="NCBI Taxonomy" id="6941"/>
    <lineage>
        <taxon>Eukaryota</taxon>
        <taxon>Metazoa</taxon>
        <taxon>Ecdysozoa</taxon>
        <taxon>Arthropoda</taxon>
        <taxon>Chelicerata</taxon>
        <taxon>Arachnida</taxon>
        <taxon>Acari</taxon>
        <taxon>Parasitiformes</taxon>
        <taxon>Ixodida</taxon>
        <taxon>Ixodoidea</taxon>
        <taxon>Ixodidae</taxon>
        <taxon>Rhipicephalinae</taxon>
        <taxon>Rhipicephalus</taxon>
        <taxon>Boophilus</taxon>
    </lineage>
</organism>